<comment type="caution">
    <text evidence="2">The sequence shown here is derived from an EMBL/GenBank/DDBJ whole genome shotgun (WGS) entry which is preliminary data.</text>
</comment>
<name>A0A3R9L2W8_9VIBR</name>
<dbReference type="Proteomes" id="UP000269041">
    <property type="component" value="Unassembled WGS sequence"/>
</dbReference>
<dbReference type="SMART" id="SM00421">
    <property type="entry name" value="HTH_LUXR"/>
    <property type="match status" value="1"/>
</dbReference>
<proteinExistence type="predicted"/>
<evidence type="ECO:0000313" key="2">
    <source>
        <dbReference type="EMBL" id="RSD31797.1"/>
    </source>
</evidence>
<dbReference type="InterPro" id="IPR000792">
    <property type="entry name" value="Tscrpt_reg_LuxR_C"/>
</dbReference>
<reference evidence="2 3" key="1">
    <citation type="submission" date="2018-12" db="EMBL/GenBank/DDBJ databases">
        <title>Genomic taxonomy of the Vibrionaceae family.</title>
        <authorList>
            <person name="Gomez-Gil B."/>
            <person name="Enciso-Ibarra K."/>
        </authorList>
    </citation>
    <scope>NUCLEOTIDE SEQUENCE [LARGE SCALE GENOMIC DNA]</scope>
    <source>
        <strain evidence="2 3">CAIM 594</strain>
    </source>
</reference>
<evidence type="ECO:0000259" key="1">
    <source>
        <dbReference type="PROSITE" id="PS00622"/>
    </source>
</evidence>
<protein>
    <recommendedName>
        <fullName evidence="1">HTH luxR-type domain-containing protein</fullName>
    </recommendedName>
</protein>
<gene>
    <name evidence="2" type="ORF">EJA03_07165</name>
</gene>
<dbReference type="OrthoDB" id="5859148at2"/>
<accession>A0A3R9L2W8</accession>
<dbReference type="GO" id="GO:0003677">
    <property type="term" value="F:DNA binding"/>
    <property type="evidence" value="ECO:0007669"/>
    <property type="project" value="InterPro"/>
</dbReference>
<evidence type="ECO:0000313" key="3">
    <source>
        <dbReference type="Proteomes" id="UP000269041"/>
    </source>
</evidence>
<dbReference type="InterPro" id="IPR036388">
    <property type="entry name" value="WH-like_DNA-bd_sf"/>
</dbReference>
<sequence>MKVSFVLGSFCQEGSLYFNEVKDKAVIKFSKYMLKKYIHEISVEMEEVKLSPLIFNPETIAGQLFNDSPIEKPNYGELSCLSLAKDGIDVTEISKITGYKVSTVHSNLKNARLKLGAKKTIDAAIKAINLGWIA</sequence>
<dbReference type="SUPFAM" id="SSF46894">
    <property type="entry name" value="C-terminal effector domain of the bipartite response regulators"/>
    <property type="match status" value="1"/>
</dbReference>
<feature type="domain" description="HTH luxR-type" evidence="1">
    <location>
        <begin position="87"/>
        <end position="114"/>
    </location>
</feature>
<keyword evidence="3" id="KW-1185">Reference proteome</keyword>
<dbReference type="EMBL" id="RSFA01000023">
    <property type="protein sequence ID" value="RSD31797.1"/>
    <property type="molecule type" value="Genomic_DNA"/>
</dbReference>
<dbReference type="Gene3D" id="1.10.10.10">
    <property type="entry name" value="Winged helix-like DNA-binding domain superfamily/Winged helix DNA-binding domain"/>
    <property type="match status" value="1"/>
</dbReference>
<dbReference type="InterPro" id="IPR016032">
    <property type="entry name" value="Sig_transdc_resp-reg_C-effctor"/>
</dbReference>
<dbReference type="GO" id="GO:0006355">
    <property type="term" value="P:regulation of DNA-templated transcription"/>
    <property type="evidence" value="ECO:0007669"/>
    <property type="project" value="InterPro"/>
</dbReference>
<dbReference type="AlphaFoldDB" id="A0A3R9L2W8"/>
<organism evidence="2 3">
    <name type="scientific">Vibrio pectenicida</name>
    <dbReference type="NCBI Taxonomy" id="62763"/>
    <lineage>
        <taxon>Bacteria</taxon>
        <taxon>Pseudomonadati</taxon>
        <taxon>Pseudomonadota</taxon>
        <taxon>Gammaproteobacteria</taxon>
        <taxon>Vibrionales</taxon>
        <taxon>Vibrionaceae</taxon>
        <taxon>Vibrio</taxon>
    </lineage>
</organism>
<dbReference type="PROSITE" id="PS00622">
    <property type="entry name" value="HTH_LUXR_1"/>
    <property type="match status" value="1"/>
</dbReference>